<gene>
    <name evidence="8" type="ORF">IAD26_07260</name>
</gene>
<evidence type="ECO:0000256" key="2">
    <source>
        <dbReference type="ARBA" id="ARBA00010876"/>
    </source>
</evidence>
<evidence type="ECO:0000259" key="7">
    <source>
        <dbReference type="SMART" id="SM00363"/>
    </source>
</evidence>
<dbReference type="CDD" id="cd02869">
    <property type="entry name" value="PseudoU_synth_RluA_like"/>
    <property type="match status" value="1"/>
</dbReference>
<dbReference type="Proteomes" id="UP000886748">
    <property type="component" value="Unassembled WGS sequence"/>
</dbReference>
<keyword evidence="3 6" id="KW-0413">Isomerase</keyword>
<dbReference type="EMBL" id="DVOD01000052">
    <property type="protein sequence ID" value="HIU92913.1"/>
    <property type="molecule type" value="Genomic_DNA"/>
</dbReference>
<dbReference type="GO" id="GO:0120159">
    <property type="term" value="F:rRNA pseudouridine synthase activity"/>
    <property type="evidence" value="ECO:0007669"/>
    <property type="project" value="UniProtKB-ARBA"/>
</dbReference>
<comment type="catalytic activity">
    <reaction evidence="1 6">
        <text>a uridine in RNA = a pseudouridine in RNA</text>
        <dbReference type="Rhea" id="RHEA:48348"/>
        <dbReference type="Rhea" id="RHEA-COMP:12068"/>
        <dbReference type="Rhea" id="RHEA-COMP:12069"/>
        <dbReference type="ChEBI" id="CHEBI:65314"/>
        <dbReference type="ChEBI" id="CHEBI:65315"/>
    </reaction>
</comment>
<dbReference type="Gene3D" id="3.30.2350.10">
    <property type="entry name" value="Pseudouridine synthase"/>
    <property type="match status" value="1"/>
</dbReference>
<dbReference type="InterPro" id="IPR006145">
    <property type="entry name" value="PsdUridine_synth_RsuA/RluA"/>
</dbReference>
<dbReference type="InterPro" id="IPR006224">
    <property type="entry name" value="PsdUridine_synth_RluA-like_CS"/>
</dbReference>
<dbReference type="GO" id="GO:0003723">
    <property type="term" value="F:RNA binding"/>
    <property type="evidence" value="ECO:0007669"/>
    <property type="project" value="UniProtKB-KW"/>
</dbReference>
<dbReference type="GO" id="GO:0000455">
    <property type="term" value="P:enzyme-directed rRNA pseudouridine synthesis"/>
    <property type="evidence" value="ECO:0007669"/>
    <property type="project" value="UniProtKB-ARBA"/>
</dbReference>
<dbReference type="SMART" id="SM00363">
    <property type="entry name" value="S4"/>
    <property type="match status" value="1"/>
</dbReference>
<dbReference type="PANTHER" id="PTHR21600">
    <property type="entry name" value="MITOCHONDRIAL RNA PSEUDOURIDINE SYNTHASE"/>
    <property type="match status" value="1"/>
</dbReference>
<reference evidence="8" key="2">
    <citation type="journal article" date="2021" name="PeerJ">
        <title>Extensive microbial diversity within the chicken gut microbiome revealed by metagenomics and culture.</title>
        <authorList>
            <person name="Gilroy R."/>
            <person name="Ravi A."/>
            <person name="Getino M."/>
            <person name="Pursley I."/>
            <person name="Horton D.L."/>
            <person name="Alikhan N.F."/>
            <person name="Baker D."/>
            <person name="Gharbi K."/>
            <person name="Hall N."/>
            <person name="Watson M."/>
            <person name="Adriaenssens E.M."/>
            <person name="Foster-Nyarko E."/>
            <person name="Jarju S."/>
            <person name="Secka A."/>
            <person name="Antonio M."/>
            <person name="Oren A."/>
            <person name="Chaudhuri R.R."/>
            <person name="La Ragione R."/>
            <person name="Hildebrand F."/>
            <person name="Pallen M.J."/>
        </authorList>
    </citation>
    <scope>NUCLEOTIDE SEQUENCE</scope>
    <source>
        <strain evidence="8">CHK154-7741</strain>
    </source>
</reference>
<dbReference type="AlphaFoldDB" id="A0A9D1N1F6"/>
<dbReference type="InterPro" id="IPR036986">
    <property type="entry name" value="S4_RNA-bd_sf"/>
</dbReference>
<dbReference type="PANTHER" id="PTHR21600:SF44">
    <property type="entry name" value="RIBOSOMAL LARGE SUBUNIT PSEUDOURIDINE SYNTHASE D"/>
    <property type="match status" value="1"/>
</dbReference>
<feature type="domain" description="RNA-binding S4" evidence="7">
    <location>
        <begin position="18"/>
        <end position="80"/>
    </location>
</feature>
<feature type="active site" evidence="4">
    <location>
        <position position="142"/>
    </location>
</feature>
<dbReference type="PROSITE" id="PS01129">
    <property type="entry name" value="PSI_RLU"/>
    <property type="match status" value="1"/>
</dbReference>
<dbReference type="NCBIfam" id="TIGR00005">
    <property type="entry name" value="rluA_subfam"/>
    <property type="match status" value="1"/>
</dbReference>
<organism evidence="8 9">
    <name type="scientific">Candidatus Limenecus avicola</name>
    <dbReference type="NCBI Taxonomy" id="2840847"/>
    <lineage>
        <taxon>Bacteria</taxon>
        <taxon>Bacillati</taxon>
        <taxon>Bacillota</taxon>
        <taxon>Clostridia</taxon>
        <taxon>Eubacteriales</taxon>
        <taxon>Clostridiaceae</taxon>
        <taxon>Clostridiaceae incertae sedis</taxon>
        <taxon>Candidatus Limenecus</taxon>
    </lineage>
</organism>
<dbReference type="SUPFAM" id="SSF55120">
    <property type="entry name" value="Pseudouridine synthase"/>
    <property type="match status" value="1"/>
</dbReference>
<dbReference type="InterPro" id="IPR006225">
    <property type="entry name" value="PsdUridine_synth_RluC/D"/>
</dbReference>
<dbReference type="InterPro" id="IPR020103">
    <property type="entry name" value="PsdUridine_synth_cat_dom_sf"/>
</dbReference>
<dbReference type="SUPFAM" id="SSF55174">
    <property type="entry name" value="Alpha-L RNA-binding motif"/>
    <property type="match status" value="1"/>
</dbReference>
<proteinExistence type="inferred from homology"/>
<keyword evidence="5" id="KW-0694">RNA-binding</keyword>
<evidence type="ECO:0000256" key="5">
    <source>
        <dbReference type="PROSITE-ProRule" id="PRU00182"/>
    </source>
</evidence>
<dbReference type="Pfam" id="PF01479">
    <property type="entry name" value="S4"/>
    <property type="match status" value="1"/>
</dbReference>
<accession>A0A9D1N1F6</accession>
<comment type="function">
    <text evidence="6">Responsible for synthesis of pseudouridine from uracil.</text>
</comment>
<dbReference type="Gene3D" id="3.10.290.10">
    <property type="entry name" value="RNA-binding S4 domain"/>
    <property type="match status" value="1"/>
</dbReference>
<name>A0A9D1N1F6_9CLOT</name>
<evidence type="ECO:0000313" key="9">
    <source>
        <dbReference type="Proteomes" id="UP000886748"/>
    </source>
</evidence>
<evidence type="ECO:0000256" key="6">
    <source>
        <dbReference type="RuleBase" id="RU362028"/>
    </source>
</evidence>
<dbReference type="InterPro" id="IPR050188">
    <property type="entry name" value="RluA_PseudoU_synthase"/>
</dbReference>
<evidence type="ECO:0000256" key="1">
    <source>
        <dbReference type="ARBA" id="ARBA00000073"/>
    </source>
</evidence>
<evidence type="ECO:0000256" key="3">
    <source>
        <dbReference type="ARBA" id="ARBA00023235"/>
    </source>
</evidence>
<comment type="similarity">
    <text evidence="2 6">Belongs to the pseudouridine synthase RluA family.</text>
</comment>
<dbReference type="InterPro" id="IPR002942">
    <property type="entry name" value="S4_RNA-bd"/>
</dbReference>
<evidence type="ECO:0000256" key="4">
    <source>
        <dbReference type="PIRSR" id="PIRSR606225-1"/>
    </source>
</evidence>
<comment type="caution">
    <text evidence="8">The sequence shown here is derived from an EMBL/GenBank/DDBJ whole genome shotgun (WGS) entry which is preliminary data.</text>
</comment>
<dbReference type="EC" id="5.4.99.-" evidence="6"/>
<dbReference type="Pfam" id="PF00849">
    <property type="entry name" value="PseudoU_synth_2"/>
    <property type="match status" value="1"/>
</dbReference>
<protein>
    <recommendedName>
        <fullName evidence="6">Pseudouridine synthase</fullName>
        <ecNumber evidence="6">5.4.99.-</ecNumber>
    </recommendedName>
</protein>
<dbReference type="PROSITE" id="PS50889">
    <property type="entry name" value="S4"/>
    <property type="match status" value="1"/>
</dbReference>
<dbReference type="CDD" id="cd00165">
    <property type="entry name" value="S4"/>
    <property type="match status" value="1"/>
</dbReference>
<evidence type="ECO:0000313" key="8">
    <source>
        <dbReference type="EMBL" id="HIU92913.1"/>
    </source>
</evidence>
<sequence>MSHNKTEIYIIEQEDANQRIDAFLSGLYSDLSRSYIQKQIKNESVLVNNVPIKPSYVLKTDDNVKICFELQTEQIIEPQNIPLDIKYEDEYMIVVNKPSGMLTHPTSTEKTNTLVNALLYYTNGNLADCNGFMRPGIVHRLDRNTSGLLMVAKNNSAYEALKKQMQERTIEKKYYALVCGALKDDEGTIIENIGRHPSKPEKMAVTPDGKPSVTHYKVIERFQAHTLLDVTLETGRTHQIRVHMAYIKHPIVNDTMYGGSKLPVKTSEQVLQAYSLKFVSPADNSQKHITLDFDSDIIKTLNYLRSKK</sequence>
<reference evidence="8" key="1">
    <citation type="submission" date="2020-10" db="EMBL/GenBank/DDBJ databases">
        <authorList>
            <person name="Gilroy R."/>
        </authorList>
    </citation>
    <scope>NUCLEOTIDE SEQUENCE</scope>
    <source>
        <strain evidence="8">CHK154-7741</strain>
    </source>
</reference>